<feature type="transmembrane region" description="Helical" evidence="1">
    <location>
        <begin position="61"/>
        <end position="81"/>
    </location>
</feature>
<organism evidence="2 3">
    <name type="scientific">Pedococcus cremeus</name>
    <dbReference type="NCBI Taxonomy" id="587636"/>
    <lineage>
        <taxon>Bacteria</taxon>
        <taxon>Bacillati</taxon>
        <taxon>Actinomycetota</taxon>
        <taxon>Actinomycetes</taxon>
        <taxon>Micrococcales</taxon>
        <taxon>Intrasporangiaceae</taxon>
        <taxon>Pedococcus</taxon>
    </lineage>
</organism>
<dbReference type="AlphaFoldDB" id="A0A1H9VQQ3"/>
<keyword evidence="1" id="KW-0472">Membrane</keyword>
<dbReference type="RefSeq" id="WP_143056199.1">
    <property type="nucleotide sequence ID" value="NZ_FOHB01000004.1"/>
</dbReference>
<keyword evidence="1" id="KW-1133">Transmembrane helix</keyword>
<protein>
    <submittedName>
        <fullName evidence="2">Uncharacterized protein</fullName>
    </submittedName>
</protein>
<evidence type="ECO:0000313" key="2">
    <source>
        <dbReference type="EMBL" id="SES23573.1"/>
    </source>
</evidence>
<name>A0A1H9VQQ3_9MICO</name>
<sequence>MTGARQSPVAAGSRPALACAGLGLVLVVVGAVLPVPVLYVVGVVLGGVGLTLALRSRAPVVVAVLAGVAVAGAAVALPLLARPRTSGLAGQWEAPAIDGDVLSGRALVSADNTSVDLRTGKTVHLGSVTGGSRWVADDRMLVVRDDRVDSVRLDASARWTWRPRGPQGIRPLAAADGMTVLRTCPTSTSGGSCALVGVDARGHLAWTTDAPGQRSGSPTVTGPVGSLPRVAVLPVRGSGGSFLVDPATGRRTLVPDAATLAVADGPVVVTTVSGGRCVTSLYAGLSPAWTSVSPQVCPTALPSRWFTAEGNLWVERAGAWERYTLAGGSREQVSAEDVPEPGAPGGWTVSVQRLSLWPNPFRGNDHAFVLTLRNPESGEESARLVTDRRPDLLLAARGGVVVREDGRVTRYALDHT</sequence>
<accession>A0A1H9VQQ3</accession>
<reference evidence="3" key="1">
    <citation type="submission" date="2016-10" db="EMBL/GenBank/DDBJ databases">
        <authorList>
            <person name="Varghese N."/>
            <person name="Submissions S."/>
        </authorList>
    </citation>
    <scope>NUCLEOTIDE SEQUENCE [LARGE SCALE GENOMIC DNA]</scope>
    <source>
        <strain evidence="3">CGMCC 1.6963</strain>
    </source>
</reference>
<evidence type="ECO:0000313" key="3">
    <source>
        <dbReference type="Proteomes" id="UP000199019"/>
    </source>
</evidence>
<gene>
    <name evidence="2" type="ORF">SAMN05216199_2481</name>
</gene>
<keyword evidence="3" id="KW-1185">Reference proteome</keyword>
<proteinExistence type="predicted"/>
<dbReference type="EMBL" id="FOHB01000004">
    <property type="protein sequence ID" value="SES23573.1"/>
    <property type="molecule type" value="Genomic_DNA"/>
</dbReference>
<keyword evidence="1" id="KW-0812">Transmembrane</keyword>
<dbReference type="Proteomes" id="UP000199019">
    <property type="component" value="Unassembled WGS sequence"/>
</dbReference>
<dbReference type="OrthoDB" id="4842667at2"/>
<evidence type="ECO:0000256" key="1">
    <source>
        <dbReference type="SAM" id="Phobius"/>
    </source>
</evidence>
<dbReference type="STRING" id="587636.SAMN05216199_2481"/>